<dbReference type="GO" id="GO:0016887">
    <property type="term" value="F:ATP hydrolysis activity"/>
    <property type="evidence" value="ECO:0007669"/>
    <property type="project" value="RHEA"/>
</dbReference>
<dbReference type="Gene3D" id="3.90.320.10">
    <property type="match status" value="1"/>
</dbReference>
<dbReference type="PANTHER" id="PTHR11070">
    <property type="entry name" value="UVRD / RECB / PCRA DNA HELICASE FAMILY MEMBER"/>
    <property type="match status" value="1"/>
</dbReference>
<evidence type="ECO:0000256" key="7">
    <source>
        <dbReference type="ARBA" id="ARBA00022840"/>
    </source>
</evidence>
<evidence type="ECO:0000313" key="18">
    <source>
        <dbReference type="Proteomes" id="UP000295515"/>
    </source>
</evidence>
<reference evidence="17 18" key="1">
    <citation type="submission" date="2019-03" db="EMBL/GenBank/DDBJ databases">
        <title>Genomic Encyclopedia of Type Strains, Phase IV (KMG-IV): sequencing the most valuable type-strain genomes for metagenomic binning, comparative biology and taxonomic classification.</title>
        <authorList>
            <person name="Goeker M."/>
        </authorList>
    </citation>
    <scope>NUCLEOTIDE SEQUENCE [LARGE SCALE GENOMIC DNA]</scope>
    <source>
        <strain evidence="17 18">DSM 29487</strain>
    </source>
</reference>
<dbReference type="SUPFAM" id="SSF52980">
    <property type="entry name" value="Restriction endonuclease-like"/>
    <property type="match status" value="1"/>
</dbReference>
<dbReference type="InterPro" id="IPR011604">
    <property type="entry name" value="PDDEXK-like_dom_sf"/>
</dbReference>
<comment type="catalytic activity">
    <reaction evidence="13">
        <text>ATP + H2O = ADP + phosphate + H(+)</text>
        <dbReference type="Rhea" id="RHEA:13065"/>
        <dbReference type="ChEBI" id="CHEBI:15377"/>
        <dbReference type="ChEBI" id="CHEBI:15378"/>
        <dbReference type="ChEBI" id="CHEBI:30616"/>
        <dbReference type="ChEBI" id="CHEBI:43474"/>
        <dbReference type="ChEBI" id="CHEBI:456216"/>
        <dbReference type="EC" id="5.6.2.4"/>
    </reaction>
</comment>
<dbReference type="InterPro" id="IPR000212">
    <property type="entry name" value="DNA_helicase_UvrD/REP"/>
</dbReference>
<dbReference type="Pfam" id="PF13361">
    <property type="entry name" value="UvrD_C"/>
    <property type="match status" value="1"/>
</dbReference>
<keyword evidence="7 14" id="KW-0067">ATP-binding</keyword>
<evidence type="ECO:0000256" key="12">
    <source>
        <dbReference type="ARBA" id="ARBA00034808"/>
    </source>
</evidence>
<dbReference type="GO" id="GO:0043138">
    <property type="term" value="F:3'-5' DNA helicase activity"/>
    <property type="evidence" value="ECO:0007669"/>
    <property type="project" value="UniProtKB-EC"/>
</dbReference>
<accession>A0A4R3YN62</accession>
<sequence>MPFNEGQLKAIQQRHSSILVSAPAGSGKTKILVSRIVELLKEGYEIFDFLVLTFTQAAGNEMKQRLSEELNEIVSSDIDEELKAHLQNQILHLPHAYITNFHGFCNLLLMKYGYLVNVMPGFEINSDPTAIKREVLKECEEKWIENDEIKQFLELYFPGYSLSGFESLLLSVDEMSHSIDNFYSFIDTIKTQNYDTLSSSLEDWPLFSYLQQIFYNETVLAMNKLIELKYYCETHDLIDFYERPDEQTEKNQVLPVPFEAYYDYLDERIKIFKQQLTYDTLVSMVKAPLPKSYNMSWKDIEPEYKKTFTKMKGDIFSSYNKAAQSYLEDNPEDFVKKLKVSYEAIDMLLSKGKLLYQFQMAYQAKKKELNQLDFSDLERYAHELLEPEHGIINILYHRLKEIMVDEYQDTNQIQESLLLKIANYQDPHIPLFMVGDMKQSIYRFRQADPQIFSDKYDTFSLTDEDCQKSQTRRIDLVFNYRSSKVVLDSINYIFNQIMDKEIGGLEYYLDDSARLNYDYMGKENGRKEEARARFFQDENLTTEILIDIYNPASSLDKEQYEAHMVAQKILKLKNEMKINQKPVDYKDMVVLMRSTVSFLTFKKVFDLYQIPNHIVLSQGFMNSNEIENMMTFLKAINNPYDDVALLSILRQPYSISCIPLDIIARLRQDDKESPLYECLKVSSEPSILQFLEVYEELRNYSYSHSPYELMKKIYEVTDYPLFVAQMINGAQRKANLELFLDIILQTQEQAPYLDELIEALSNSSDYAPANSSSGSDNYVEFMTIHKSKGLEFPIVFVCNMHKQFNTQDSKERLMIDKRLGIAMKPRVKVSTNEIEDITVEYENCYRNMIARRQLDESVNEEMRILYVALTRASQKLILTGVIKNIDEITAIQEKLLVNEDPDIYHRENAQHILLYDRLRKTNNYLTWVLSAVLRHPMIIQQCQNIEALKPKAQQLEKYHFEKHMTFDSTEHAMFSLTLTTDHEIEQAIPQVTYENKVIDGTIQSHYRDYVYPYDIQEPLTMAVTQLQKIEDDHYLSLTSPDEATQIAASDKGTLVHLLLSYLSFQNDDIPSLIQQLYDEEVIDEQGKTILEEYQDKIQGFIDSPYYHMIQNAQHVYKEKAFSYNDQERKQIIHGIFDLVFVYQNEIYVLDYKTDRVSIKNSDESLIQKHQVQLNYYQKVLKDMYQQDIHAIVYYLNIAKGVEF</sequence>
<evidence type="ECO:0000256" key="5">
    <source>
        <dbReference type="ARBA" id="ARBA00022806"/>
    </source>
</evidence>
<evidence type="ECO:0000259" key="15">
    <source>
        <dbReference type="PROSITE" id="PS51198"/>
    </source>
</evidence>
<dbReference type="GO" id="GO:0005829">
    <property type="term" value="C:cytosol"/>
    <property type="evidence" value="ECO:0007669"/>
    <property type="project" value="TreeGrafter"/>
</dbReference>
<dbReference type="Pfam" id="PF12705">
    <property type="entry name" value="PDDEXK_1"/>
    <property type="match status" value="1"/>
</dbReference>
<evidence type="ECO:0000256" key="1">
    <source>
        <dbReference type="ARBA" id="ARBA00022722"/>
    </source>
</evidence>
<evidence type="ECO:0000256" key="11">
    <source>
        <dbReference type="ARBA" id="ARBA00034617"/>
    </source>
</evidence>
<keyword evidence="8" id="KW-0238">DNA-binding</keyword>
<keyword evidence="1" id="KW-0540">Nuclease</keyword>
<evidence type="ECO:0000256" key="14">
    <source>
        <dbReference type="PROSITE-ProRule" id="PRU00560"/>
    </source>
</evidence>
<evidence type="ECO:0000313" key="17">
    <source>
        <dbReference type="EMBL" id="TCV92293.1"/>
    </source>
</evidence>
<dbReference type="AlphaFoldDB" id="A0A4R3YN62"/>
<evidence type="ECO:0000256" key="2">
    <source>
        <dbReference type="ARBA" id="ARBA00022741"/>
    </source>
</evidence>
<feature type="domain" description="UvrD-like helicase ATP-binding" evidence="15">
    <location>
        <begin position="1"/>
        <end position="483"/>
    </location>
</feature>
<dbReference type="GO" id="GO:0033202">
    <property type="term" value="C:DNA helicase complex"/>
    <property type="evidence" value="ECO:0007669"/>
    <property type="project" value="TreeGrafter"/>
</dbReference>
<evidence type="ECO:0000256" key="9">
    <source>
        <dbReference type="ARBA" id="ARBA00023204"/>
    </source>
</evidence>
<feature type="domain" description="UvrD-like helicase C-terminal" evidence="16">
    <location>
        <begin position="515"/>
        <end position="789"/>
    </location>
</feature>
<dbReference type="EMBL" id="SMCQ01000027">
    <property type="protein sequence ID" value="TCV92293.1"/>
    <property type="molecule type" value="Genomic_DNA"/>
</dbReference>
<evidence type="ECO:0000256" key="13">
    <source>
        <dbReference type="ARBA" id="ARBA00048988"/>
    </source>
</evidence>
<protein>
    <recommendedName>
        <fullName evidence="12">DNA 3'-5' helicase</fullName>
        <ecNumber evidence="12">5.6.2.4</ecNumber>
    </recommendedName>
</protein>
<keyword evidence="9" id="KW-0234">DNA repair</keyword>
<proteinExistence type="predicted"/>
<keyword evidence="4 14" id="KW-0378">Hydrolase</keyword>
<evidence type="ECO:0000259" key="16">
    <source>
        <dbReference type="PROSITE" id="PS51217"/>
    </source>
</evidence>
<gene>
    <name evidence="17" type="ORF">EDD60_12738</name>
</gene>
<keyword evidence="6" id="KW-0269">Exonuclease</keyword>
<keyword evidence="10" id="KW-0413">Isomerase</keyword>
<dbReference type="InterPro" id="IPR011335">
    <property type="entry name" value="Restrct_endonuc-II-like"/>
</dbReference>
<dbReference type="GO" id="GO:0000725">
    <property type="term" value="P:recombinational repair"/>
    <property type="evidence" value="ECO:0007669"/>
    <property type="project" value="TreeGrafter"/>
</dbReference>
<dbReference type="InterPro" id="IPR014017">
    <property type="entry name" value="DNA_helicase_UvrD-like_C"/>
</dbReference>
<dbReference type="SUPFAM" id="SSF52540">
    <property type="entry name" value="P-loop containing nucleoside triphosphate hydrolases"/>
    <property type="match status" value="1"/>
</dbReference>
<keyword evidence="3" id="KW-0227">DNA damage</keyword>
<dbReference type="GO" id="GO:0004527">
    <property type="term" value="F:exonuclease activity"/>
    <property type="evidence" value="ECO:0007669"/>
    <property type="project" value="UniProtKB-KW"/>
</dbReference>
<comment type="catalytic activity">
    <reaction evidence="11">
        <text>Couples ATP hydrolysis with the unwinding of duplex DNA by translocating in the 3'-5' direction.</text>
        <dbReference type="EC" id="5.6.2.4"/>
    </reaction>
</comment>
<keyword evidence="2 14" id="KW-0547">Nucleotide-binding</keyword>
<dbReference type="Proteomes" id="UP000295515">
    <property type="component" value="Unassembled WGS sequence"/>
</dbReference>
<dbReference type="InterPro" id="IPR014016">
    <property type="entry name" value="UvrD-like_ATP-bd"/>
</dbReference>
<dbReference type="RefSeq" id="WP_066450083.1">
    <property type="nucleotide sequence ID" value="NZ_JANKBF010000005.1"/>
</dbReference>
<dbReference type="Gene3D" id="3.40.50.300">
    <property type="entry name" value="P-loop containing nucleotide triphosphate hydrolases"/>
    <property type="match status" value="4"/>
</dbReference>
<evidence type="ECO:0000256" key="6">
    <source>
        <dbReference type="ARBA" id="ARBA00022839"/>
    </source>
</evidence>
<dbReference type="GO" id="GO:0003677">
    <property type="term" value="F:DNA binding"/>
    <property type="evidence" value="ECO:0007669"/>
    <property type="project" value="UniProtKB-KW"/>
</dbReference>
<dbReference type="Pfam" id="PF00580">
    <property type="entry name" value="UvrD-helicase"/>
    <property type="match status" value="1"/>
</dbReference>
<dbReference type="InterPro" id="IPR027417">
    <property type="entry name" value="P-loop_NTPase"/>
</dbReference>
<dbReference type="PANTHER" id="PTHR11070:SF48">
    <property type="entry name" value="ATP-DEPENDENT HELICASE_NUCLEASE SUBUNIT A"/>
    <property type="match status" value="1"/>
</dbReference>
<name>A0A4R3YN62_9FIRM</name>
<evidence type="ECO:0000256" key="8">
    <source>
        <dbReference type="ARBA" id="ARBA00023125"/>
    </source>
</evidence>
<keyword evidence="5 14" id="KW-0347">Helicase</keyword>
<evidence type="ECO:0000256" key="4">
    <source>
        <dbReference type="ARBA" id="ARBA00022801"/>
    </source>
</evidence>
<keyword evidence="18" id="KW-1185">Reference proteome</keyword>
<dbReference type="InterPro" id="IPR038726">
    <property type="entry name" value="PDDEXK_AddAB-type"/>
</dbReference>
<dbReference type="GeneID" id="98916539"/>
<organism evidence="17 18">
    <name type="scientific">Longibaculum muris</name>
    <dbReference type="NCBI Taxonomy" id="1796628"/>
    <lineage>
        <taxon>Bacteria</taxon>
        <taxon>Bacillati</taxon>
        <taxon>Bacillota</taxon>
        <taxon>Erysipelotrichia</taxon>
        <taxon>Erysipelotrichales</taxon>
        <taxon>Coprobacillaceae</taxon>
        <taxon>Longibaculum</taxon>
    </lineage>
</organism>
<dbReference type="PROSITE" id="PS51198">
    <property type="entry name" value="UVRD_HELICASE_ATP_BIND"/>
    <property type="match status" value="1"/>
</dbReference>
<dbReference type="GO" id="GO:0005524">
    <property type="term" value="F:ATP binding"/>
    <property type="evidence" value="ECO:0007669"/>
    <property type="project" value="UniProtKB-UniRule"/>
</dbReference>
<evidence type="ECO:0000256" key="10">
    <source>
        <dbReference type="ARBA" id="ARBA00023235"/>
    </source>
</evidence>
<dbReference type="PROSITE" id="PS51217">
    <property type="entry name" value="UVRD_HELICASE_CTER"/>
    <property type="match status" value="1"/>
</dbReference>
<comment type="caution">
    <text evidence="17">The sequence shown here is derived from an EMBL/GenBank/DDBJ whole genome shotgun (WGS) entry which is preliminary data.</text>
</comment>
<feature type="binding site" evidence="14">
    <location>
        <begin position="22"/>
        <end position="29"/>
    </location>
    <ligand>
        <name>ATP</name>
        <dbReference type="ChEBI" id="CHEBI:30616"/>
    </ligand>
</feature>
<dbReference type="EC" id="5.6.2.4" evidence="12"/>
<evidence type="ECO:0000256" key="3">
    <source>
        <dbReference type="ARBA" id="ARBA00022763"/>
    </source>
</evidence>